<dbReference type="InterPro" id="IPR002347">
    <property type="entry name" value="SDR_fam"/>
</dbReference>
<evidence type="ECO:0008006" key="5">
    <source>
        <dbReference type="Google" id="ProtNLM"/>
    </source>
</evidence>
<dbReference type="RefSeq" id="WP_054407848.1">
    <property type="nucleotide sequence ID" value="NZ_FOYA01000001.1"/>
</dbReference>
<dbReference type="InterPro" id="IPR020904">
    <property type="entry name" value="Sc_DH/Rdtase_CS"/>
</dbReference>
<dbReference type="EMBL" id="LIYD01000005">
    <property type="protein sequence ID" value="KOS06345.1"/>
    <property type="molecule type" value="Genomic_DNA"/>
</dbReference>
<proteinExistence type="inferred from homology"/>
<name>A0A0M8MB17_9FLAO</name>
<dbReference type="PRINTS" id="PR00080">
    <property type="entry name" value="SDRFAMILY"/>
</dbReference>
<dbReference type="CDD" id="cd05233">
    <property type="entry name" value="SDR_c"/>
    <property type="match status" value="1"/>
</dbReference>
<dbReference type="Pfam" id="PF13561">
    <property type="entry name" value="adh_short_C2"/>
    <property type="match status" value="1"/>
</dbReference>
<dbReference type="GO" id="GO:0016491">
    <property type="term" value="F:oxidoreductase activity"/>
    <property type="evidence" value="ECO:0007669"/>
    <property type="project" value="UniProtKB-KW"/>
</dbReference>
<dbReference type="NCBIfam" id="NF005559">
    <property type="entry name" value="PRK07231.1"/>
    <property type="match status" value="1"/>
</dbReference>
<sequence length="259" mass="27102">MKNRFEGKVAIVTGGASGIGKATVKIFIEEGAKVTVADMDEAGLKAMKDQYGDAVLTIKVDVSSEEDVKKMVEDTVTAFGRLDILHNNAGIGGFALIPDMKLEDWRKVFAIDADGVFLGCKYAIPVMKKQGGGSIVNTASISGLGADYAMASYNAAKAAVINLTRIVANDHGPDKIRCNAVCPGPIETPLLKAALTDDILQAYHDAIPAGRVGKPEEIATVVAFLASDESSYVNGTTIVADGGLMAKTGQPPIAKKLMS</sequence>
<dbReference type="PANTHER" id="PTHR24321:SF8">
    <property type="entry name" value="ESTRADIOL 17-BETA-DEHYDROGENASE 8-RELATED"/>
    <property type="match status" value="1"/>
</dbReference>
<organism evidence="3 4">
    <name type="scientific">Flavobacterium akiainvivens</name>
    <dbReference type="NCBI Taxonomy" id="1202724"/>
    <lineage>
        <taxon>Bacteria</taxon>
        <taxon>Pseudomonadati</taxon>
        <taxon>Bacteroidota</taxon>
        <taxon>Flavobacteriia</taxon>
        <taxon>Flavobacteriales</taxon>
        <taxon>Flavobacteriaceae</taxon>
        <taxon>Flavobacterium</taxon>
    </lineage>
</organism>
<dbReference type="FunFam" id="3.40.50.720:FF:000084">
    <property type="entry name" value="Short-chain dehydrogenase reductase"/>
    <property type="match status" value="1"/>
</dbReference>
<dbReference type="AlphaFoldDB" id="A0A0M8MB17"/>
<reference evidence="3 4" key="1">
    <citation type="submission" date="2015-08" db="EMBL/GenBank/DDBJ databases">
        <title>Whole genome sequence of Flavobacterium akiainvivens IK-1T, from decaying Wikstroemia oahuensis, an endemic Hawaiian shrub.</title>
        <authorList>
            <person name="Wan X."/>
            <person name="Hou S."/>
            <person name="Saito J."/>
            <person name="Donachie S."/>
        </authorList>
    </citation>
    <scope>NUCLEOTIDE SEQUENCE [LARGE SCALE GENOMIC DNA]</scope>
    <source>
        <strain evidence="3 4">IK-1</strain>
    </source>
</reference>
<dbReference type="Proteomes" id="UP000037755">
    <property type="component" value="Unassembled WGS sequence"/>
</dbReference>
<evidence type="ECO:0000256" key="2">
    <source>
        <dbReference type="ARBA" id="ARBA00023002"/>
    </source>
</evidence>
<dbReference type="PATRIC" id="fig|1202724.3.peg.2096"/>
<evidence type="ECO:0000313" key="3">
    <source>
        <dbReference type="EMBL" id="KOS06345.1"/>
    </source>
</evidence>
<dbReference type="OrthoDB" id="597477at2"/>
<evidence type="ECO:0000256" key="1">
    <source>
        <dbReference type="ARBA" id="ARBA00006484"/>
    </source>
</evidence>
<dbReference type="PRINTS" id="PR00081">
    <property type="entry name" value="GDHRDH"/>
</dbReference>
<dbReference type="InterPro" id="IPR036291">
    <property type="entry name" value="NAD(P)-bd_dom_sf"/>
</dbReference>
<accession>A0A0M8MB17</accession>
<comment type="similarity">
    <text evidence="1">Belongs to the short-chain dehydrogenases/reductases (SDR) family.</text>
</comment>
<keyword evidence="2" id="KW-0560">Oxidoreductase</keyword>
<dbReference type="PROSITE" id="PS00061">
    <property type="entry name" value="ADH_SHORT"/>
    <property type="match status" value="1"/>
</dbReference>
<keyword evidence="4" id="KW-1185">Reference proteome</keyword>
<dbReference type="STRING" id="1202724.AM493_10105"/>
<dbReference type="SUPFAM" id="SSF51735">
    <property type="entry name" value="NAD(P)-binding Rossmann-fold domains"/>
    <property type="match status" value="1"/>
</dbReference>
<gene>
    <name evidence="3" type="ORF">AM493_10105</name>
</gene>
<protein>
    <recommendedName>
        <fullName evidence="5">3-oxoacyl-ACP reductase</fullName>
    </recommendedName>
</protein>
<evidence type="ECO:0000313" key="4">
    <source>
        <dbReference type="Proteomes" id="UP000037755"/>
    </source>
</evidence>
<dbReference type="PANTHER" id="PTHR24321">
    <property type="entry name" value="DEHYDROGENASES, SHORT CHAIN"/>
    <property type="match status" value="1"/>
</dbReference>
<dbReference type="Gene3D" id="3.40.50.720">
    <property type="entry name" value="NAD(P)-binding Rossmann-like Domain"/>
    <property type="match status" value="1"/>
</dbReference>
<comment type="caution">
    <text evidence="3">The sequence shown here is derived from an EMBL/GenBank/DDBJ whole genome shotgun (WGS) entry which is preliminary data.</text>
</comment>